<accession>A0A2M3ZQK8</accession>
<organism evidence="2">
    <name type="scientific">Anopheles braziliensis</name>
    <dbReference type="NCBI Taxonomy" id="58242"/>
    <lineage>
        <taxon>Eukaryota</taxon>
        <taxon>Metazoa</taxon>
        <taxon>Ecdysozoa</taxon>
        <taxon>Arthropoda</taxon>
        <taxon>Hexapoda</taxon>
        <taxon>Insecta</taxon>
        <taxon>Pterygota</taxon>
        <taxon>Neoptera</taxon>
        <taxon>Endopterygota</taxon>
        <taxon>Diptera</taxon>
        <taxon>Nematocera</taxon>
        <taxon>Culicoidea</taxon>
        <taxon>Culicidae</taxon>
        <taxon>Anophelinae</taxon>
        <taxon>Anopheles</taxon>
    </lineage>
</organism>
<evidence type="ECO:0000313" key="2">
    <source>
        <dbReference type="EMBL" id="MBW30678.1"/>
    </source>
</evidence>
<keyword evidence="1" id="KW-0472">Membrane</keyword>
<dbReference type="AlphaFoldDB" id="A0A2M3ZQK8"/>
<proteinExistence type="predicted"/>
<dbReference type="EMBL" id="GGFM01009927">
    <property type="protein sequence ID" value="MBW30678.1"/>
    <property type="molecule type" value="Transcribed_RNA"/>
</dbReference>
<name>A0A2M3ZQK8_9DIPT</name>
<keyword evidence="1" id="KW-0812">Transmembrane</keyword>
<feature type="transmembrane region" description="Helical" evidence="1">
    <location>
        <begin position="27"/>
        <end position="44"/>
    </location>
</feature>
<keyword evidence="1" id="KW-1133">Transmembrane helix</keyword>
<protein>
    <submittedName>
        <fullName evidence="2">Putative secreted peptide</fullName>
    </submittedName>
</protein>
<sequence length="99" mass="10979">MQTRRSLLLTAAAAAAGATRRRKRRSYPMAPIGLLLFILFASRGRARLRKDGIGATTQQAASFSLACQDYCIIFLPLDHWRTACCCCVCRAVISAKSWR</sequence>
<reference evidence="2" key="1">
    <citation type="submission" date="2018-01" db="EMBL/GenBank/DDBJ databases">
        <title>An insight into the sialome of Amazonian anophelines.</title>
        <authorList>
            <person name="Ribeiro J.M."/>
            <person name="Scarpassa V."/>
            <person name="Calvo E."/>
        </authorList>
    </citation>
    <scope>NUCLEOTIDE SEQUENCE</scope>
    <source>
        <tissue evidence="2">Salivary glands</tissue>
    </source>
</reference>
<evidence type="ECO:0000256" key="1">
    <source>
        <dbReference type="SAM" id="Phobius"/>
    </source>
</evidence>